<reference evidence="2 4" key="2">
    <citation type="submission" date="2017-08" db="EMBL/GenBank/DDBJ databases">
        <title>Burning lignite coal seam in the remote Altai Mountains harbors a hydrogen-driven thermophilic microbial community.</title>
        <authorList>
            <person name="Kadnikov V.V."/>
            <person name="Mardanov A.V."/>
            <person name="Ivasenko D."/>
            <person name="Beletsky A.V."/>
            <person name="Karnachuk O.V."/>
            <person name="Ravin N.V."/>
        </authorList>
    </citation>
    <scope>NUCLEOTIDE SEQUENCE [LARGE SCALE GENOMIC DNA]</scope>
    <source>
        <strain evidence="2">AL33</strain>
    </source>
</reference>
<dbReference type="Pfam" id="PF00702">
    <property type="entry name" value="Hydrolase"/>
    <property type="match status" value="1"/>
</dbReference>
<dbReference type="GO" id="GO:0008967">
    <property type="term" value="F:phosphoglycolate phosphatase activity"/>
    <property type="evidence" value="ECO:0007669"/>
    <property type="project" value="TreeGrafter"/>
</dbReference>
<dbReference type="GO" id="GO:0006281">
    <property type="term" value="P:DNA repair"/>
    <property type="evidence" value="ECO:0007669"/>
    <property type="project" value="TreeGrafter"/>
</dbReference>
<proteinExistence type="predicted"/>
<dbReference type="RefSeq" id="WP_066198932.1">
    <property type="nucleotide sequence ID" value="NZ_CBCSAS010000019.1"/>
</dbReference>
<dbReference type="EMBL" id="PEBV01000019">
    <property type="protein sequence ID" value="PTQ52923.1"/>
    <property type="molecule type" value="Genomic_DNA"/>
</dbReference>
<evidence type="ECO:0000313" key="3">
    <source>
        <dbReference type="Proteomes" id="UP000243024"/>
    </source>
</evidence>
<dbReference type="SFLD" id="SFLDS00003">
    <property type="entry name" value="Haloacid_Dehalogenase"/>
    <property type="match status" value="1"/>
</dbReference>
<reference evidence="1 3" key="1">
    <citation type="submission" date="2015-09" db="EMBL/GenBank/DDBJ databases">
        <title>Draft genome sequence of Hydrogenibacillus schlegelii DSM 2000.</title>
        <authorList>
            <person name="Hemp J."/>
        </authorList>
    </citation>
    <scope>NUCLEOTIDE SEQUENCE [LARGE SCALE GENOMIC DNA]</scope>
    <source>
        <strain evidence="1 3">MA 48</strain>
    </source>
</reference>
<accession>A0A132ND08</accession>
<dbReference type="InterPro" id="IPR023214">
    <property type="entry name" value="HAD_sf"/>
</dbReference>
<dbReference type="Proteomes" id="UP000244180">
    <property type="component" value="Unassembled WGS sequence"/>
</dbReference>
<evidence type="ECO:0000313" key="2">
    <source>
        <dbReference type="EMBL" id="PTQ52923.1"/>
    </source>
</evidence>
<dbReference type="Proteomes" id="UP000243024">
    <property type="component" value="Unassembled WGS sequence"/>
</dbReference>
<dbReference type="PANTHER" id="PTHR43434">
    <property type="entry name" value="PHOSPHOGLYCOLATE PHOSPHATASE"/>
    <property type="match status" value="1"/>
</dbReference>
<gene>
    <name evidence="2" type="ORF">HSCHL_2422</name>
    <name evidence="1" type="ORF">SA87_06320</name>
</gene>
<dbReference type="OrthoDB" id="2081981at2"/>
<dbReference type="InterPro" id="IPR050155">
    <property type="entry name" value="HAD-like_hydrolase_sf"/>
</dbReference>
<dbReference type="SFLD" id="SFLDG01129">
    <property type="entry name" value="C1.5:_HAD__Beta-PGM__Phosphata"/>
    <property type="match status" value="1"/>
</dbReference>
<organism evidence="1 3">
    <name type="scientific">Hydrogenibacillus schlegelii</name>
    <name type="common">Bacillus schlegelii</name>
    <dbReference type="NCBI Taxonomy" id="1484"/>
    <lineage>
        <taxon>Bacteria</taxon>
        <taxon>Bacillati</taxon>
        <taxon>Bacillota</taxon>
        <taxon>Bacilli</taxon>
        <taxon>Bacillales</taxon>
        <taxon>Bacillales Family X. Incertae Sedis</taxon>
        <taxon>Hydrogenibacillus</taxon>
    </lineage>
</organism>
<sequence length="282" mass="32098">MRTPDPFKLVVFDLDGTLYEETHHFDRYAEEIAARLPDGSREAFWRDYRDAERGRHTLRLGRAYDAQADLILAHRRGRVTGAWTWDGRALPADEVARRYPEPLRFDRETLMNIGDPWWLPIAVAVHYGLGPEPLAEAFLATRAFMQSEAFVMRPIPGLRDWIDRFRARGGKTALMTNSPEPDSRTILRKLGLEDAFDALIFWAEKPAKTEGHLLRLLAEFGVRPEEAVSVGDNWPNDIAPARRLGLYTVFVDPYGLGEADDADCIVPSLREALRRAEASGRR</sequence>
<protein>
    <recommendedName>
        <fullName evidence="5">HAD family hydrolase</fullName>
    </recommendedName>
</protein>
<dbReference type="InterPro" id="IPR036412">
    <property type="entry name" value="HAD-like_sf"/>
</dbReference>
<dbReference type="STRING" id="1484.SA87_06320"/>
<dbReference type="CDD" id="cd01427">
    <property type="entry name" value="HAD_like"/>
    <property type="match status" value="1"/>
</dbReference>
<dbReference type="EMBL" id="JXBB01000005">
    <property type="protein sequence ID" value="OAR05109.1"/>
    <property type="molecule type" value="Genomic_DNA"/>
</dbReference>
<evidence type="ECO:0008006" key="5">
    <source>
        <dbReference type="Google" id="ProtNLM"/>
    </source>
</evidence>
<evidence type="ECO:0000313" key="4">
    <source>
        <dbReference type="Proteomes" id="UP000244180"/>
    </source>
</evidence>
<dbReference type="PANTHER" id="PTHR43434:SF1">
    <property type="entry name" value="PHOSPHOGLYCOLATE PHOSPHATASE"/>
    <property type="match status" value="1"/>
</dbReference>
<keyword evidence="3" id="KW-1185">Reference proteome</keyword>
<name>A0A132ND08_HYDSH</name>
<dbReference type="SUPFAM" id="SSF56784">
    <property type="entry name" value="HAD-like"/>
    <property type="match status" value="1"/>
</dbReference>
<evidence type="ECO:0000313" key="1">
    <source>
        <dbReference type="EMBL" id="OAR05109.1"/>
    </source>
</evidence>
<dbReference type="AlphaFoldDB" id="A0A132ND08"/>
<dbReference type="Gene3D" id="3.40.50.1000">
    <property type="entry name" value="HAD superfamily/HAD-like"/>
    <property type="match status" value="1"/>
</dbReference>
<comment type="caution">
    <text evidence="1">The sequence shown here is derived from an EMBL/GenBank/DDBJ whole genome shotgun (WGS) entry which is preliminary data.</text>
</comment>